<dbReference type="AlphaFoldDB" id="A0A8S9ZZ31"/>
<evidence type="ECO:0000313" key="2">
    <source>
        <dbReference type="Proteomes" id="UP000605970"/>
    </source>
</evidence>
<protein>
    <submittedName>
        <fullName evidence="1">Uncharacterized protein</fullName>
    </submittedName>
</protein>
<proteinExistence type="predicted"/>
<gene>
    <name evidence="1" type="ORF">Mgra_00001475</name>
</gene>
<dbReference type="Proteomes" id="UP000605970">
    <property type="component" value="Unassembled WGS sequence"/>
</dbReference>
<comment type="caution">
    <text evidence="1">The sequence shown here is derived from an EMBL/GenBank/DDBJ whole genome shotgun (WGS) entry which is preliminary data.</text>
</comment>
<sequence length="230" mass="27804">FRLKKKETINENSTINKEWKEKSEQNKKRKKAIIKQQQQLSVDWQLPTPETPKKLEEIQLINLHADINFLANQTVIHKRTPIYLLEYNECLEVYFRIEGKRTRLLLYTCHMFEGGVCVLSKFLATTSNKYSRTEQKQELDFCFKMQPWMGIKSPFAFHIRFVRRPRKFMELRHLQRRNGWHSKREKGRIKLFGFHPCEMACNQSNINTELNKIQPHFIQNRHEEDYLEGY</sequence>
<organism evidence="1 2">
    <name type="scientific">Meloidogyne graminicola</name>
    <dbReference type="NCBI Taxonomy" id="189291"/>
    <lineage>
        <taxon>Eukaryota</taxon>
        <taxon>Metazoa</taxon>
        <taxon>Ecdysozoa</taxon>
        <taxon>Nematoda</taxon>
        <taxon>Chromadorea</taxon>
        <taxon>Rhabditida</taxon>
        <taxon>Tylenchina</taxon>
        <taxon>Tylenchomorpha</taxon>
        <taxon>Tylenchoidea</taxon>
        <taxon>Meloidogynidae</taxon>
        <taxon>Meloidogyninae</taxon>
        <taxon>Meloidogyne</taxon>
    </lineage>
</organism>
<evidence type="ECO:0000313" key="1">
    <source>
        <dbReference type="EMBL" id="KAF7638951.1"/>
    </source>
</evidence>
<feature type="non-terminal residue" evidence="1">
    <location>
        <position position="230"/>
    </location>
</feature>
<dbReference type="EMBL" id="JABEBT010000008">
    <property type="protein sequence ID" value="KAF7638951.1"/>
    <property type="molecule type" value="Genomic_DNA"/>
</dbReference>
<accession>A0A8S9ZZ31</accession>
<keyword evidence="2" id="KW-1185">Reference proteome</keyword>
<name>A0A8S9ZZ31_9BILA</name>
<reference evidence="1" key="1">
    <citation type="journal article" date="2020" name="Ecol. Evol.">
        <title>Genome structure and content of the rice root-knot nematode (Meloidogyne graminicola).</title>
        <authorList>
            <person name="Phan N.T."/>
            <person name="Danchin E.G.J."/>
            <person name="Klopp C."/>
            <person name="Perfus-Barbeoch L."/>
            <person name="Kozlowski D.K."/>
            <person name="Koutsovoulos G.D."/>
            <person name="Lopez-Roques C."/>
            <person name="Bouchez O."/>
            <person name="Zahm M."/>
            <person name="Besnard G."/>
            <person name="Bellafiore S."/>
        </authorList>
    </citation>
    <scope>NUCLEOTIDE SEQUENCE</scope>
    <source>
        <strain evidence="1">VN-18</strain>
    </source>
</reference>
<dbReference type="OrthoDB" id="5852363at2759"/>